<dbReference type="Proteomes" id="UP000290433">
    <property type="component" value="Unassembled WGS sequence"/>
</dbReference>
<reference evidence="1 2" key="1">
    <citation type="submission" date="2014-12" db="EMBL/GenBank/DDBJ databases">
        <title>Genome sequence of Flavobacterium anhuiense RCM74.</title>
        <authorList>
            <person name="Kim J.F."/>
            <person name="Song J.Y."/>
            <person name="Kwak M.-J."/>
            <person name="Lee S.-W."/>
        </authorList>
    </citation>
    <scope>NUCLEOTIDE SEQUENCE [LARGE SCALE GENOMIC DNA]</scope>
    <source>
        <strain evidence="1 2">RCM74</strain>
    </source>
</reference>
<comment type="caution">
    <text evidence="1">The sequence shown here is derived from an EMBL/GenBank/DDBJ whole genome shotgun (WGS) entry which is preliminary data.</text>
</comment>
<name>A0A444VWR4_9FLAO</name>
<evidence type="ECO:0000313" key="1">
    <source>
        <dbReference type="EMBL" id="RYJ38009.1"/>
    </source>
</evidence>
<dbReference type="AlphaFoldDB" id="A0A444VWR4"/>
<accession>A0A444VWR4</accession>
<dbReference type="EMBL" id="JUIV01000011">
    <property type="protein sequence ID" value="RYJ38009.1"/>
    <property type="molecule type" value="Genomic_DNA"/>
</dbReference>
<evidence type="ECO:0000313" key="2">
    <source>
        <dbReference type="Proteomes" id="UP000290433"/>
    </source>
</evidence>
<sequence length="38" mass="4312">MSAIETTKMDDTKRDDFFIILRIANKPIEANSKSIKGL</sequence>
<gene>
    <name evidence="1" type="ORF">NU08_2912</name>
</gene>
<proteinExistence type="predicted"/>
<organism evidence="1 2">
    <name type="scientific">Flavobacterium anhuiense</name>
    <dbReference type="NCBI Taxonomy" id="459526"/>
    <lineage>
        <taxon>Bacteria</taxon>
        <taxon>Pseudomonadati</taxon>
        <taxon>Bacteroidota</taxon>
        <taxon>Flavobacteriia</taxon>
        <taxon>Flavobacteriales</taxon>
        <taxon>Flavobacteriaceae</taxon>
        <taxon>Flavobacterium</taxon>
    </lineage>
</organism>
<protein>
    <submittedName>
        <fullName evidence="1">Uncharacterized protein</fullName>
    </submittedName>
</protein>